<dbReference type="PANTHER" id="PTHR21447:SF13">
    <property type="entry name" value="RING-TYPE DOMAIN-CONTAINING PROTEIN"/>
    <property type="match status" value="1"/>
</dbReference>
<evidence type="ECO:0000259" key="6">
    <source>
        <dbReference type="PROSITE" id="PS50089"/>
    </source>
</evidence>
<feature type="region of interest" description="Disordered" evidence="5">
    <location>
        <begin position="441"/>
        <end position="509"/>
    </location>
</feature>
<reference evidence="7 8" key="1">
    <citation type="submission" date="2022-05" db="EMBL/GenBank/DDBJ databases">
        <title>Chromosome-level reference genomes for two strains of Caenorhabditis briggsae: an improved platform for comparative genomics.</title>
        <authorList>
            <person name="Stevens L."/>
            <person name="Andersen E.C."/>
        </authorList>
    </citation>
    <scope>NUCLEOTIDE SEQUENCE [LARGE SCALE GENOMIC DNA]</scope>
    <source>
        <strain evidence="7">QX1410_ONT</strain>
        <tissue evidence="7">Whole-organism</tissue>
    </source>
</reference>
<dbReference type="EMBL" id="CP090892">
    <property type="protein sequence ID" value="ULU04877.1"/>
    <property type="molecule type" value="Genomic_DNA"/>
</dbReference>
<feature type="compositionally biased region" description="Basic and acidic residues" evidence="5">
    <location>
        <begin position="261"/>
        <end position="278"/>
    </location>
</feature>
<organism evidence="7 8">
    <name type="scientific">Caenorhabditis briggsae</name>
    <dbReference type="NCBI Taxonomy" id="6238"/>
    <lineage>
        <taxon>Eukaryota</taxon>
        <taxon>Metazoa</taxon>
        <taxon>Ecdysozoa</taxon>
        <taxon>Nematoda</taxon>
        <taxon>Chromadorea</taxon>
        <taxon>Rhabditida</taxon>
        <taxon>Rhabditina</taxon>
        <taxon>Rhabditomorpha</taxon>
        <taxon>Rhabditoidea</taxon>
        <taxon>Rhabditidae</taxon>
        <taxon>Peloderinae</taxon>
        <taxon>Caenorhabditis</taxon>
    </lineage>
</organism>
<feature type="coiled-coil region" evidence="4">
    <location>
        <begin position="396"/>
        <end position="423"/>
    </location>
</feature>
<proteinExistence type="predicted"/>
<feature type="compositionally biased region" description="Basic and acidic residues" evidence="5">
    <location>
        <begin position="286"/>
        <end position="295"/>
    </location>
</feature>
<keyword evidence="4" id="KW-0175">Coiled coil</keyword>
<evidence type="ECO:0000256" key="3">
    <source>
        <dbReference type="PROSITE-ProRule" id="PRU00175"/>
    </source>
</evidence>
<evidence type="ECO:0000256" key="5">
    <source>
        <dbReference type="SAM" id="MobiDB-lite"/>
    </source>
</evidence>
<dbReference type="AlphaFoldDB" id="A0AAE9IT79"/>
<feature type="compositionally biased region" description="Polar residues" evidence="5">
    <location>
        <begin position="489"/>
        <end position="502"/>
    </location>
</feature>
<feature type="compositionally biased region" description="Polar residues" evidence="5">
    <location>
        <begin position="441"/>
        <end position="464"/>
    </location>
</feature>
<accession>A0AAE9IT79</accession>
<dbReference type="PROSITE" id="PS50089">
    <property type="entry name" value="ZF_RING_2"/>
    <property type="match status" value="1"/>
</dbReference>
<protein>
    <recommendedName>
        <fullName evidence="6">RING-type domain-containing protein</fullName>
    </recommendedName>
</protein>
<dbReference type="Proteomes" id="UP000827892">
    <property type="component" value="Chromosome II"/>
</dbReference>
<feature type="region of interest" description="Disordered" evidence="5">
    <location>
        <begin position="229"/>
        <end position="318"/>
    </location>
</feature>
<dbReference type="PANTHER" id="PTHR21447">
    <property type="entry name" value="RING-TYPE DOMAIN-CONTAINING PROTEIN-RELATED"/>
    <property type="match status" value="1"/>
</dbReference>
<dbReference type="InterPro" id="IPR013083">
    <property type="entry name" value="Znf_RING/FYVE/PHD"/>
</dbReference>
<feature type="compositionally biased region" description="Basic and acidic residues" evidence="5">
    <location>
        <begin position="305"/>
        <end position="318"/>
    </location>
</feature>
<evidence type="ECO:0000256" key="4">
    <source>
        <dbReference type="SAM" id="Coils"/>
    </source>
</evidence>
<feature type="compositionally biased region" description="Polar residues" evidence="5">
    <location>
        <begin position="251"/>
        <end position="260"/>
    </location>
</feature>
<dbReference type="InterPro" id="IPR001841">
    <property type="entry name" value="Znf_RING"/>
</dbReference>
<evidence type="ECO:0000256" key="1">
    <source>
        <dbReference type="ARBA" id="ARBA00022771"/>
    </source>
</evidence>
<dbReference type="GO" id="GO:0008270">
    <property type="term" value="F:zinc ion binding"/>
    <property type="evidence" value="ECO:0007669"/>
    <property type="project" value="UniProtKB-KW"/>
</dbReference>
<keyword evidence="1 3" id="KW-0863">Zinc-finger</keyword>
<gene>
    <name evidence="7" type="ORF">L3Y34_017553</name>
</gene>
<evidence type="ECO:0000256" key="2">
    <source>
        <dbReference type="ARBA" id="ARBA00022833"/>
    </source>
</evidence>
<name>A0AAE9IT79_CAEBR</name>
<feature type="domain" description="RING-type" evidence="6">
    <location>
        <begin position="515"/>
        <end position="557"/>
    </location>
</feature>
<keyword evidence="2" id="KW-0862">Zinc</keyword>
<dbReference type="Gene3D" id="3.30.40.10">
    <property type="entry name" value="Zinc/RING finger domain, C3HC4 (zinc finger)"/>
    <property type="match status" value="1"/>
</dbReference>
<keyword evidence="1 3" id="KW-0479">Metal-binding</keyword>
<dbReference type="SUPFAM" id="SSF57850">
    <property type="entry name" value="RING/U-box"/>
    <property type="match status" value="1"/>
</dbReference>
<evidence type="ECO:0000313" key="8">
    <source>
        <dbReference type="Proteomes" id="UP000827892"/>
    </source>
</evidence>
<feature type="compositionally biased region" description="Polar residues" evidence="5">
    <location>
        <begin position="473"/>
        <end position="482"/>
    </location>
</feature>
<sequence length="566" mass="64734">MFIEAMTLEDVQKKFGDQIRDIEFIRYPIHRAKDRAVPIQSPLNNKLFCVPTVDAFFDFMKNLILSVQLFQKLPSWNMAEQMLLGCELGFKSEEKNPYFTMSTHLNTIKATYFATPLPHTAKEIRNAKNDGFTVQNLKNELAHLGLTTIFPEIQNHAELVYSEVDKRKKGSVLRTCDLFDAVEHCQLNCILERRPTFKKFLHNQNGCHRIYGFKCQECEREKRTSEIWKTFEPIDAATEDTMSPEGKKSSEQLSTVSQKSPEAHQKTIENLKITKETSESASGDVKTSESQKKSPETSPSLQILQEHKVTQKESDEEIQKKSAEIEELKRKVEENLKIAEENEKLVSEAAHLIDTIAELKEEHSKQTKVSGSNFTSGIRVGYGEASERNEIGKEKMQILHLEIQENRREIKEFHEENIRMKTENEVKQQMIQQLLDKLSSATPLGNSYSNPPATTSGRDYNNPVNYRRPESPSLGSNCSNPRQLVVRSTPDSPYNSNPGSECSESDYRNPGTSNCKICRHELKSDNQIYKCFQCRCPSHTNCASNWLKTRQECPSCNGTFLNSNRN</sequence>
<evidence type="ECO:0000313" key="7">
    <source>
        <dbReference type="EMBL" id="ULU04877.1"/>
    </source>
</evidence>